<reference evidence="9" key="1">
    <citation type="submission" date="2022-01" db="EMBL/GenBank/DDBJ databases">
        <authorList>
            <person name="King R."/>
        </authorList>
    </citation>
    <scope>NUCLEOTIDE SEQUENCE</scope>
</reference>
<accession>A0A9P0GTA7</accession>
<feature type="transmembrane region" description="Helical" evidence="8">
    <location>
        <begin position="216"/>
        <end position="237"/>
    </location>
</feature>
<name>A0A9P0GTA7_PHYSR</name>
<evidence type="ECO:0000256" key="3">
    <source>
        <dbReference type="ARBA" id="ARBA00022692"/>
    </source>
</evidence>
<evidence type="ECO:0000256" key="1">
    <source>
        <dbReference type="ARBA" id="ARBA00004651"/>
    </source>
</evidence>
<dbReference type="EMBL" id="OU900094">
    <property type="protein sequence ID" value="CAH1142306.1"/>
    <property type="molecule type" value="Genomic_DNA"/>
</dbReference>
<evidence type="ECO:0000256" key="5">
    <source>
        <dbReference type="ARBA" id="ARBA00023136"/>
    </source>
</evidence>
<evidence type="ECO:0000256" key="6">
    <source>
        <dbReference type="ARBA" id="ARBA00023170"/>
    </source>
</evidence>
<evidence type="ECO:0000256" key="8">
    <source>
        <dbReference type="SAM" id="Phobius"/>
    </source>
</evidence>
<keyword evidence="10" id="KW-1185">Reference proteome</keyword>
<protein>
    <submittedName>
        <fullName evidence="9">Uncharacterized protein</fullName>
    </submittedName>
</protein>
<keyword evidence="5 8" id="KW-0472">Membrane</keyword>
<comment type="subcellular location">
    <subcellularLocation>
        <location evidence="1">Cell membrane</location>
        <topology evidence="1">Multi-pass membrane protein</topology>
    </subcellularLocation>
</comment>
<organism evidence="9 10">
    <name type="scientific">Phyllotreta striolata</name>
    <name type="common">Striped flea beetle</name>
    <name type="synonym">Crioceris striolata</name>
    <dbReference type="NCBI Taxonomy" id="444603"/>
    <lineage>
        <taxon>Eukaryota</taxon>
        <taxon>Metazoa</taxon>
        <taxon>Ecdysozoa</taxon>
        <taxon>Arthropoda</taxon>
        <taxon>Hexapoda</taxon>
        <taxon>Insecta</taxon>
        <taxon>Pterygota</taxon>
        <taxon>Neoptera</taxon>
        <taxon>Endopterygota</taxon>
        <taxon>Coleoptera</taxon>
        <taxon>Polyphaga</taxon>
        <taxon>Cucujiformia</taxon>
        <taxon>Chrysomeloidea</taxon>
        <taxon>Chrysomelidae</taxon>
        <taxon>Galerucinae</taxon>
        <taxon>Alticini</taxon>
        <taxon>Phyllotreta</taxon>
    </lineage>
</organism>
<sequence length="255" mass="28894">MSFAATYVISDVYSANLTSLLARPGREKPIHDLYQLEQAMLSREYKLFIENRSSSHGLLENGTGIYSRLYNLMLQRQGYNNSIVNSVEEGVELVKSSDNVALMAGRETLNFDIQRFGVSNFHLSEKLNTAYSAIALQLGCPFIEEINKILMAIFEAGIITKMTEKEFEKLGKEKALSSAEIAETVAKDTSKDLQRQIKLKEPRKLKPISLKMLQGAFYLICFGNVFSGLILMGEIAYKRHQVRQRERNRRLAIGK</sequence>
<dbReference type="PANTHER" id="PTHR42643:SF30">
    <property type="entry name" value="IONOTROPIC RECEPTOR 40A-RELATED"/>
    <property type="match status" value="1"/>
</dbReference>
<gene>
    <name evidence="9" type="ORF">PHYEVI_LOCUS1264</name>
</gene>
<dbReference type="Gene3D" id="3.40.190.10">
    <property type="entry name" value="Periplasmic binding protein-like II"/>
    <property type="match status" value="2"/>
</dbReference>
<dbReference type="PANTHER" id="PTHR42643">
    <property type="entry name" value="IONOTROPIC RECEPTOR 20A-RELATED"/>
    <property type="match status" value="1"/>
</dbReference>
<keyword evidence="2" id="KW-1003">Cell membrane</keyword>
<evidence type="ECO:0000313" key="10">
    <source>
        <dbReference type="Proteomes" id="UP001153712"/>
    </source>
</evidence>
<keyword evidence="6" id="KW-0675">Receptor</keyword>
<dbReference type="Proteomes" id="UP001153712">
    <property type="component" value="Chromosome 1"/>
</dbReference>
<dbReference type="InterPro" id="IPR052192">
    <property type="entry name" value="Insect_Ionotropic_Sensory_Rcpt"/>
</dbReference>
<keyword evidence="3 8" id="KW-0812">Transmembrane</keyword>
<dbReference type="OrthoDB" id="5984008at2759"/>
<evidence type="ECO:0000313" key="9">
    <source>
        <dbReference type="EMBL" id="CAH1142306.1"/>
    </source>
</evidence>
<dbReference type="GO" id="GO:0005886">
    <property type="term" value="C:plasma membrane"/>
    <property type="evidence" value="ECO:0007669"/>
    <property type="project" value="UniProtKB-SubCell"/>
</dbReference>
<evidence type="ECO:0000256" key="2">
    <source>
        <dbReference type="ARBA" id="ARBA00022475"/>
    </source>
</evidence>
<dbReference type="AlphaFoldDB" id="A0A9P0GTA7"/>
<evidence type="ECO:0000256" key="7">
    <source>
        <dbReference type="ARBA" id="ARBA00023180"/>
    </source>
</evidence>
<dbReference type="SUPFAM" id="SSF53850">
    <property type="entry name" value="Periplasmic binding protein-like II"/>
    <property type="match status" value="1"/>
</dbReference>
<keyword evidence="4 8" id="KW-1133">Transmembrane helix</keyword>
<keyword evidence="7" id="KW-0325">Glycoprotein</keyword>
<proteinExistence type="predicted"/>
<evidence type="ECO:0000256" key="4">
    <source>
        <dbReference type="ARBA" id="ARBA00022989"/>
    </source>
</evidence>
<feature type="non-terminal residue" evidence="9">
    <location>
        <position position="255"/>
    </location>
</feature>